<dbReference type="InterPro" id="IPR040201">
    <property type="entry name" value="Mrg3-like"/>
</dbReference>
<dbReference type="AlphaFoldDB" id="A0AA40K008"/>
<reference evidence="2" key="1">
    <citation type="submission" date="2023-06" db="EMBL/GenBank/DDBJ databases">
        <title>Genome-scale phylogeny and comparative genomics of the fungal order Sordariales.</title>
        <authorList>
            <consortium name="Lawrence Berkeley National Laboratory"/>
            <person name="Hensen N."/>
            <person name="Bonometti L."/>
            <person name="Westerberg I."/>
            <person name="Brannstrom I.O."/>
            <person name="Guillou S."/>
            <person name="Cros-Aarteil S."/>
            <person name="Calhoun S."/>
            <person name="Haridas S."/>
            <person name="Kuo A."/>
            <person name="Mondo S."/>
            <person name="Pangilinan J."/>
            <person name="Riley R."/>
            <person name="LaButti K."/>
            <person name="Andreopoulos B."/>
            <person name="Lipzen A."/>
            <person name="Chen C."/>
            <person name="Yanf M."/>
            <person name="Daum C."/>
            <person name="Ng V."/>
            <person name="Clum A."/>
            <person name="Steindorff A."/>
            <person name="Ohm R."/>
            <person name="Martin F."/>
            <person name="Silar P."/>
            <person name="Natvig D."/>
            <person name="Lalanne C."/>
            <person name="Gautier V."/>
            <person name="Ament-velasquez S.L."/>
            <person name="Kruys A."/>
            <person name="Hutchinson M.I."/>
            <person name="Powell A.J."/>
            <person name="Barry K."/>
            <person name="Miller A.N."/>
            <person name="Grigoriev I.V."/>
            <person name="Debuchy R."/>
            <person name="Gladieux P."/>
            <person name="Thoren M.H."/>
            <person name="Johannesson H."/>
        </authorList>
    </citation>
    <scope>NUCLEOTIDE SEQUENCE</scope>
    <source>
        <strain evidence="2">SMH3187-1</strain>
    </source>
</reference>
<dbReference type="SMART" id="SM00028">
    <property type="entry name" value="TPR"/>
    <property type="match status" value="3"/>
</dbReference>
<dbReference type="Proteomes" id="UP001172155">
    <property type="component" value="Unassembled WGS sequence"/>
</dbReference>
<dbReference type="GO" id="GO:0006515">
    <property type="term" value="P:protein quality control for misfolded or incompletely synthesized proteins"/>
    <property type="evidence" value="ECO:0007669"/>
    <property type="project" value="TreeGrafter"/>
</dbReference>
<keyword evidence="1" id="KW-0472">Membrane</keyword>
<dbReference type="GO" id="GO:0031942">
    <property type="term" value="C:i-AAA complex"/>
    <property type="evidence" value="ECO:0007669"/>
    <property type="project" value="TreeGrafter"/>
</dbReference>
<dbReference type="Gene3D" id="1.25.40.10">
    <property type="entry name" value="Tetratricopeptide repeat domain"/>
    <property type="match status" value="1"/>
</dbReference>
<evidence type="ECO:0008006" key="4">
    <source>
        <dbReference type="Google" id="ProtNLM"/>
    </source>
</evidence>
<name>A0AA40K008_9PEZI</name>
<sequence>MATLRRLYRENPIELVLALGVLACVTVAVGYAGSLYFTYFFSPQFTRYPEPIAKALRKALYYSNYNPDPKRALKYYRQALELCDELQLDHFSDEVMGIKIQLAAWLEKVESYEGAAKVLDVLLEDCKRWVEAMEAAAKDGSLAKFMPLSLPAEPDASAPAPAEAAEAPETAWGKRTRILGKAVGISVKLASLYSDEHMIQHDLAHERLVWAVETLLAELQRRTAEGVKPGEGSWMTPEEIGGALESLGHSYELKSQFHLALPLFFQALRMSENQCHSAVLMNNIAACFAQHPILPVGEAPIDAQMTEALGSQEKAKPADRRAAYLQSAERWAKNAKQHASEPKGDQRSPECDEACAVSLCNLAHMANLSGNTSDARRQFEQAIDLSKKIGFAQGVSQAEDGLRAMVKSSS</sequence>
<dbReference type="InterPro" id="IPR019734">
    <property type="entry name" value="TPR_rpt"/>
</dbReference>
<evidence type="ECO:0000313" key="2">
    <source>
        <dbReference type="EMBL" id="KAK0741075.1"/>
    </source>
</evidence>
<evidence type="ECO:0000256" key="1">
    <source>
        <dbReference type="SAM" id="Phobius"/>
    </source>
</evidence>
<dbReference type="SUPFAM" id="SSF48452">
    <property type="entry name" value="TPR-like"/>
    <property type="match status" value="1"/>
</dbReference>
<organism evidence="2 3">
    <name type="scientific">Schizothecium vesticola</name>
    <dbReference type="NCBI Taxonomy" id="314040"/>
    <lineage>
        <taxon>Eukaryota</taxon>
        <taxon>Fungi</taxon>
        <taxon>Dikarya</taxon>
        <taxon>Ascomycota</taxon>
        <taxon>Pezizomycotina</taxon>
        <taxon>Sordariomycetes</taxon>
        <taxon>Sordariomycetidae</taxon>
        <taxon>Sordariales</taxon>
        <taxon>Schizotheciaceae</taxon>
        <taxon>Schizothecium</taxon>
    </lineage>
</organism>
<dbReference type="PANTHER" id="PTHR28142:SF1">
    <property type="entry name" value="MITOCHONDRIAL INNER MEMBRANE I-AAA PROTEASE SUPERCOMPLEX SUBUNIT MGR3-RELATED"/>
    <property type="match status" value="1"/>
</dbReference>
<keyword evidence="1" id="KW-0812">Transmembrane</keyword>
<dbReference type="Pfam" id="PF13374">
    <property type="entry name" value="TPR_10"/>
    <property type="match status" value="1"/>
</dbReference>
<dbReference type="InterPro" id="IPR011990">
    <property type="entry name" value="TPR-like_helical_dom_sf"/>
</dbReference>
<dbReference type="CDD" id="cd24145">
    <property type="entry name" value="Mgr3-like"/>
    <property type="match status" value="1"/>
</dbReference>
<protein>
    <recommendedName>
        <fullName evidence="4">TPR domain-containing protein</fullName>
    </recommendedName>
</protein>
<keyword evidence="3" id="KW-1185">Reference proteome</keyword>
<accession>A0AA40K008</accession>
<dbReference type="PANTHER" id="PTHR28142">
    <property type="entry name" value="MITOCHONDRIAL INNER MEMBRANE I-AAA PROTEASE SUPERCOMPLEX SUBUNIT MGR3-RELATED"/>
    <property type="match status" value="1"/>
</dbReference>
<feature type="transmembrane region" description="Helical" evidence="1">
    <location>
        <begin position="15"/>
        <end position="41"/>
    </location>
</feature>
<gene>
    <name evidence="2" type="ORF">B0T18DRAFT_432265</name>
</gene>
<comment type="caution">
    <text evidence="2">The sequence shown here is derived from an EMBL/GenBank/DDBJ whole genome shotgun (WGS) entry which is preliminary data.</text>
</comment>
<dbReference type="EMBL" id="JAUKUD010000006">
    <property type="protein sequence ID" value="KAK0741075.1"/>
    <property type="molecule type" value="Genomic_DNA"/>
</dbReference>
<proteinExistence type="predicted"/>
<dbReference type="GO" id="GO:0051787">
    <property type="term" value="F:misfolded protein binding"/>
    <property type="evidence" value="ECO:0007669"/>
    <property type="project" value="TreeGrafter"/>
</dbReference>
<keyword evidence="1" id="KW-1133">Transmembrane helix</keyword>
<evidence type="ECO:0000313" key="3">
    <source>
        <dbReference type="Proteomes" id="UP001172155"/>
    </source>
</evidence>